<evidence type="ECO:0000313" key="3">
    <source>
        <dbReference type="EMBL" id="PVD35144.1"/>
    </source>
</evidence>
<keyword evidence="1" id="KW-0999">Mitochondrion inner membrane</keyword>
<comment type="caution">
    <text evidence="3">The sequence shown here is derived from an EMBL/GenBank/DDBJ whole genome shotgun (WGS) entry which is preliminary data.</text>
</comment>
<dbReference type="AlphaFoldDB" id="A0A2T7PNZ1"/>
<keyword evidence="1" id="KW-0811">Translocation</keyword>
<sequence length="89" mass="10220">MSEALQDPSMHRFVEMETQRQRFQQLIHNLTDKCWDICMGNPGQKLDSRTENCMVNCVERFIDTTNYVVNRLDPSSQSGSTTSSSDLSE</sequence>
<proteinExistence type="inferred from homology"/>
<gene>
    <name evidence="3" type="ORF">C0Q70_06425</name>
</gene>
<keyword evidence="1" id="KW-0813">Transport</keyword>
<evidence type="ECO:0000259" key="2">
    <source>
        <dbReference type="Pfam" id="PF02953"/>
    </source>
</evidence>
<comment type="similarity">
    <text evidence="1">Belongs to the small Tim family.</text>
</comment>
<dbReference type="STRING" id="400727.A0A2T7PNZ1"/>
<dbReference type="GO" id="GO:0015031">
    <property type="term" value="P:protein transport"/>
    <property type="evidence" value="ECO:0007669"/>
    <property type="project" value="UniProtKB-KW"/>
</dbReference>
<dbReference type="GO" id="GO:0005743">
    <property type="term" value="C:mitochondrial inner membrane"/>
    <property type="evidence" value="ECO:0007669"/>
    <property type="project" value="UniProtKB-SubCell"/>
</dbReference>
<comment type="function">
    <text evidence="1">Mitochondrial intermembrane chaperone that participates in the import and insertion of some multi-pass transmembrane proteins into the mitochondrial inner membrane. Also required for the transfer of beta-barrel precursors from the TOM complex to the sorting and assembly machinery (SAM complex) of the outer membrane. Acts as a chaperone-like protein that protects the hydrophobic precursors from aggregation and guide them through the mitochondrial intermembrane space.</text>
</comment>
<keyword evidence="4" id="KW-1185">Reference proteome</keyword>
<comment type="subcellular location">
    <subcellularLocation>
        <location evidence="1">Mitochondrion inner membrane</location>
        <topology evidence="1">Peripheral membrane protein</topology>
        <orientation evidence="1">Intermembrane side</orientation>
    </subcellularLocation>
</comment>
<accession>A0A2T7PNZ1</accession>
<keyword evidence="1" id="KW-1015">Disulfide bond</keyword>
<dbReference type="InterPro" id="IPR004217">
    <property type="entry name" value="Tim10-like"/>
</dbReference>
<organism evidence="3 4">
    <name type="scientific">Pomacea canaliculata</name>
    <name type="common">Golden apple snail</name>
    <dbReference type="NCBI Taxonomy" id="400727"/>
    <lineage>
        <taxon>Eukaryota</taxon>
        <taxon>Metazoa</taxon>
        <taxon>Spiralia</taxon>
        <taxon>Lophotrochozoa</taxon>
        <taxon>Mollusca</taxon>
        <taxon>Gastropoda</taxon>
        <taxon>Caenogastropoda</taxon>
        <taxon>Architaenioglossa</taxon>
        <taxon>Ampullarioidea</taxon>
        <taxon>Ampullariidae</taxon>
        <taxon>Pomacea</taxon>
    </lineage>
</organism>
<dbReference type="Pfam" id="PF02953">
    <property type="entry name" value="zf-Tim10_DDP"/>
    <property type="match status" value="1"/>
</dbReference>
<keyword evidence="1" id="KW-0496">Mitochondrion</keyword>
<comment type="subunit">
    <text evidence="1">Heterohexamer.</text>
</comment>
<dbReference type="Gene3D" id="1.10.287.810">
    <property type="entry name" value="Mitochondrial import inner membrane translocase subunit tim13 like domains"/>
    <property type="match status" value="1"/>
</dbReference>
<keyword evidence="1" id="KW-0143">Chaperone</keyword>
<keyword evidence="1" id="KW-0653">Protein transport</keyword>
<dbReference type="InterPro" id="IPR035427">
    <property type="entry name" value="Tim10-like_dom_sf"/>
</dbReference>
<dbReference type="SUPFAM" id="SSF144122">
    <property type="entry name" value="Tim10-like"/>
    <property type="match status" value="1"/>
</dbReference>
<evidence type="ECO:0000256" key="1">
    <source>
        <dbReference type="RuleBase" id="RU367043"/>
    </source>
</evidence>
<evidence type="ECO:0000313" key="4">
    <source>
        <dbReference type="Proteomes" id="UP000245119"/>
    </source>
</evidence>
<reference evidence="3 4" key="1">
    <citation type="submission" date="2018-04" db="EMBL/GenBank/DDBJ databases">
        <title>The genome of golden apple snail Pomacea canaliculata provides insight into stress tolerance and invasive adaptation.</title>
        <authorList>
            <person name="Liu C."/>
            <person name="Liu B."/>
            <person name="Ren Y."/>
            <person name="Zhang Y."/>
            <person name="Wang H."/>
            <person name="Li S."/>
            <person name="Jiang F."/>
            <person name="Yin L."/>
            <person name="Zhang G."/>
            <person name="Qian W."/>
            <person name="Fan W."/>
        </authorList>
    </citation>
    <scope>NUCLEOTIDE SEQUENCE [LARGE SCALE GENOMIC DNA]</scope>
    <source>
        <strain evidence="3">SZHN2017</strain>
        <tissue evidence="3">Muscle</tissue>
    </source>
</reference>
<dbReference type="EMBL" id="PZQS01000003">
    <property type="protein sequence ID" value="PVD35144.1"/>
    <property type="molecule type" value="Genomic_DNA"/>
</dbReference>
<name>A0A2T7PNZ1_POMCA</name>
<dbReference type="Proteomes" id="UP000245119">
    <property type="component" value="Linkage Group LG3"/>
</dbReference>
<comment type="domain">
    <text evidence="1">The twin CX3C motif contains 4 conserved Cys residues that form 2 disulfide bonds in the mitochondrial intermembrane space.</text>
</comment>
<keyword evidence="1" id="KW-0472">Membrane</keyword>
<protein>
    <recommendedName>
        <fullName evidence="1">Mitochondrial import inner membrane translocase subunit</fullName>
    </recommendedName>
</protein>
<feature type="domain" description="Tim10-like" evidence="2">
    <location>
        <begin position="13"/>
        <end position="72"/>
    </location>
</feature>